<proteinExistence type="predicted"/>
<evidence type="ECO:0000313" key="1">
    <source>
        <dbReference type="EMBL" id="SPO59687.1"/>
    </source>
</evidence>
<name>A0AAQ1P632_9PSED</name>
<comment type="caution">
    <text evidence="1">The sequence shown here is derived from an EMBL/GenBank/DDBJ whole genome shotgun (WGS) entry which is preliminary data.</text>
</comment>
<dbReference type="Proteomes" id="UP000294335">
    <property type="component" value="Unassembled WGS sequence"/>
</dbReference>
<reference evidence="1 2" key="1">
    <citation type="submission" date="2018-02" db="EMBL/GenBank/DDBJ databases">
        <authorList>
            <person name="Dubost A."/>
        </authorList>
    </citation>
    <scope>NUCLEOTIDE SEQUENCE [LARGE SCALE GENOMIC DNA]</scope>
    <source>
        <strain evidence="2">JV551A3</strain>
    </source>
</reference>
<keyword evidence="2" id="KW-1185">Reference proteome</keyword>
<protein>
    <submittedName>
        <fullName evidence="1">Uncharacterized protein</fullName>
    </submittedName>
</protein>
<gene>
    <name evidence="1" type="ORF">JV551A3_V1_690003</name>
</gene>
<sequence length="55" mass="6262">MSVQVQGQISDMHASGTFLASFEPGYWKLNLSGQHLSLKHIRRQVREIVGAYLLY</sequence>
<dbReference type="EMBL" id="OPYN01000069">
    <property type="protein sequence ID" value="SPO59687.1"/>
    <property type="molecule type" value="Genomic_DNA"/>
</dbReference>
<organism evidence="1 2">
    <name type="scientific">Pseudomonas inefficax</name>
    <dbReference type="NCBI Taxonomy" id="2078786"/>
    <lineage>
        <taxon>Bacteria</taxon>
        <taxon>Pseudomonadati</taxon>
        <taxon>Pseudomonadota</taxon>
        <taxon>Gammaproteobacteria</taxon>
        <taxon>Pseudomonadales</taxon>
        <taxon>Pseudomonadaceae</taxon>
        <taxon>Pseudomonas</taxon>
    </lineage>
</organism>
<dbReference type="AlphaFoldDB" id="A0AAQ1P632"/>
<accession>A0AAQ1P632</accession>
<evidence type="ECO:0000313" key="2">
    <source>
        <dbReference type="Proteomes" id="UP000294335"/>
    </source>
</evidence>